<protein>
    <submittedName>
        <fullName evidence="1">Uncharacterized protein</fullName>
    </submittedName>
</protein>
<dbReference type="KEGG" id="srub:C2R22_13975"/>
<keyword evidence="2" id="KW-1185">Reference proteome</keyword>
<name>A0A2I8VQ13_9EURY</name>
<dbReference type="Proteomes" id="UP000236584">
    <property type="component" value="Chromosome"/>
</dbReference>
<evidence type="ECO:0000313" key="1">
    <source>
        <dbReference type="EMBL" id="AUV83995.1"/>
    </source>
</evidence>
<dbReference type="GeneID" id="35593220"/>
<dbReference type="InterPro" id="IPR055975">
    <property type="entry name" value="DUF7553"/>
</dbReference>
<gene>
    <name evidence="1" type="ORF">C2R22_13975</name>
</gene>
<proteinExistence type="predicted"/>
<evidence type="ECO:0000313" key="2">
    <source>
        <dbReference type="Proteomes" id="UP000236584"/>
    </source>
</evidence>
<dbReference type="AlphaFoldDB" id="A0A2I8VQ13"/>
<sequence length="83" mass="10014">MNKHFEDAWYYLGRAVDHLRIGLEEELAPLEAAARERFGWEEDEDEPRTRLDRVKTEFERVDTEPVRKARERIDQYRGRPPAE</sequence>
<reference evidence="1 2" key="1">
    <citation type="submission" date="2018-01" db="EMBL/GenBank/DDBJ databases">
        <title>Complete genome sequence of Salinigranum rubrum GX10T, an extremely halophilic archaeon isolated from a marine solar saltern.</title>
        <authorList>
            <person name="Han S."/>
        </authorList>
    </citation>
    <scope>NUCLEOTIDE SEQUENCE [LARGE SCALE GENOMIC DNA]</scope>
    <source>
        <strain evidence="1 2">GX10</strain>
    </source>
</reference>
<dbReference type="OrthoDB" id="206274at2157"/>
<accession>A0A2I8VQ13</accession>
<organism evidence="1 2">
    <name type="scientific">Salinigranum rubrum</name>
    <dbReference type="NCBI Taxonomy" id="755307"/>
    <lineage>
        <taxon>Archaea</taxon>
        <taxon>Methanobacteriati</taxon>
        <taxon>Methanobacteriota</taxon>
        <taxon>Stenosarchaea group</taxon>
        <taxon>Halobacteria</taxon>
        <taxon>Halobacteriales</taxon>
        <taxon>Haloferacaceae</taxon>
        <taxon>Salinigranum</taxon>
    </lineage>
</organism>
<dbReference type="Pfam" id="PF24430">
    <property type="entry name" value="DUF7553"/>
    <property type="match status" value="1"/>
</dbReference>
<dbReference type="RefSeq" id="WP_103427684.1">
    <property type="nucleotide sequence ID" value="NZ_CP026309.1"/>
</dbReference>
<dbReference type="EMBL" id="CP026309">
    <property type="protein sequence ID" value="AUV83995.1"/>
    <property type="molecule type" value="Genomic_DNA"/>
</dbReference>